<dbReference type="PANTHER" id="PTHR24567:SF26">
    <property type="entry name" value="REGULATORY PROTEIN YEIL"/>
    <property type="match status" value="1"/>
</dbReference>
<proteinExistence type="predicted"/>
<sequence length="206" mass="23359">MHPSHNIWLPTLEEGQARVYVAGEIISRPEKTADQFFVIQQGQARVFLCADNKELTIGYLKPNSIYVTHTRAWIEAVTDTEIMSWPIRQLKALMSVKPEIAVSAMQEIGTMLRNTLDIIEDLAFRSVEARLARYLLMEYNEQKQTTIKLIGNTEILASLLGTTRQTFSTIINRMIKEGILNRADRQCLTLLNLTYLAQLAKGMSAS</sequence>
<dbReference type="SUPFAM" id="SSF46785">
    <property type="entry name" value="Winged helix' DNA-binding domain"/>
    <property type="match status" value="1"/>
</dbReference>
<gene>
    <name evidence="6" type="ORF">BLE401_08775</name>
</gene>
<dbReference type="CDD" id="cd00038">
    <property type="entry name" value="CAP_ED"/>
    <property type="match status" value="1"/>
</dbReference>
<dbReference type="PROSITE" id="PS50042">
    <property type="entry name" value="CNMP_BINDING_3"/>
    <property type="match status" value="1"/>
</dbReference>
<dbReference type="AlphaFoldDB" id="A0A2N9YE86"/>
<keyword evidence="2" id="KW-0238">DNA-binding</keyword>
<evidence type="ECO:0000259" key="5">
    <source>
        <dbReference type="PROSITE" id="PS51063"/>
    </source>
</evidence>
<evidence type="ECO:0000259" key="4">
    <source>
        <dbReference type="PROSITE" id="PS50042"/>
    </source>
</evidence>
<keyword evidence="1" id="KW-0805">Transcription regulation</keyword>
<dbReference type="GO" id="GO:0003700">
    <property type="term" value="F:DNA-binding transcription factor activity"/>
    <property type="evidence" value="ECO:0007669"/>
    <property type="project" value="TreeGrafter"/>
</dbReference>
<organism evidence="6 7">
    <name type="scientific">Beggiatoa leptomitoformis</name>
    <dbReference type="NCBI Taxonomy" id="288004"/>
    <lineage>
        <taxon>Bacteria</taxon>
        <taxon>Pseudomonadati</taxon>
        <taxon>Pseudomonadota</taxon>
        <taxon>Gammaproteobacteria</taxon>
        <taxon>Thiotrichales</taxon>
        <taxon>Thiotrichaceae</taxon>
        <taxon>Beggiatoa</taxon>
    </lineage>
</organism>
<dbReference type="GO" id="GO:0005829">
    <property type="term" value="C:cytosol"/>
    <property type="evidence" value="ECO:0007669"/>
    <property type="project" value="TreeGrafter"/>
</dbReference>
<dbReference type="Proteomes" id="UP000234271">
    <property type="component" value="Chromosome"/>
</dbReference>
<dbReference type="Pfam" id="PF00027">
    <property type="entry name" value="cNMP_binding"/>
    <property type="match status" value="1"/>
</dbReference>
<evidence type="ECO:0000256" key="2">
    <source>
        <dbReference type="ARBA" id="ARBA00023125"/>
    </source>
</evidence>
<evidence type="ECO:0000313" key="7">
    <source>
        <dbReference type="Proteomes" id="UP000234271"/>
    </source>
</evidence>
<dbReference type="Gene3D" id="1.10.10.10">
    <property type="entry name" value="Winged helix-like DNA-binding domain superfamily/Winged helix DNA-binding domain"/>
    <property type="match status" value="1"/>
</dbReference>
<dbReference type="InterPro" id="IPR018490">
    <property type="entry name" value="cNMP-bd_dom_sf"/>
</dbReference>
<evidence type="ECO:0000313" key="6">
    <source>
        <dbReference type="EMBL" id="AUI68790.1"/>
    </source>
</evidence>
<dbReference type="InterPro" id="IPR036388">
    <property type="entry name" value="WH-like_DNA-bd_sf"/>
</dbReference>
<dbReference type="RefSeq" id="WP_062154341.1">
    <property type="nucleotide sequence ID" value="NZ_CP012373.2"/>
</dbReference>
<evidence type="ECO:0000256" key="3">
    <source>
        <dbReference type="ARBA" id="ARBA00023163"/>
    </source>
</evidence>
<dbReference type="InterPro" id="IPR050397">
    <property type="entry name" value="Env_Response_Regulators"/>
</dbReference>
<dbReference type="OrthoDB" id="7263823at2"/>
<dbReference type="InterPro" id="IPR036390">
    <property type="entry name" value="WH_DNA-bd_sf"/>
</dbReference>
<dbReference type="Pfam" id="PF13545">
    <property type="entry name" value="HTH_Crp_2"/>
    <property type="match status" value="1"/>
</dbReference>
<dbReference type="InterPro" id="IPR000595">
    <property type="entry name" value="cNMP-bd_dom"/>
</dbReference>
<feature type="domain" description="HTH crp-type" evidence="5">
    <location>
        <begin position="125"/>
        <end position="194"/>
    </location>
</feature>
<protein>
    <submittedName>
        <fullName evidence="6">Helix-turn-helix domain-containing protein</fullName>
    </submittedName>
</protein>
<accession>A0A2N9YE86</accession>
<dbReference type="EMBL" id="CP018889">
    <property type="protein sequence ID" value="AUI68790.1"/>
    <property type="molecule type" value="Genomic_DNA"/>
</dbReference>
<dbReference type="InterPro" id="IPR012318">
    <property type="entry name" value="HTH_CRP"/>
</dbReference>
<dbReference type="PANTHER" id="PTHR24567">
    <property type="entry name" value="CRP FAMILY TRANSCRIPTIONAL REGULATORY PROTEIN"/>
    <property type="match status" value="1"/>
</dbReference>
<dbReference type="InterPro" id="IPR014710">
    <property type="entry name" value="RmlC-like_jellyroll"/>
</dbReference>
<dbReference type="KEGG" id="blep:AL038_15480"/>
<name>A0A2N9YE86_9GAMM</name>
<evidence type="ECO:0000256" key="1">
    <source>
        <dbReference type="ARBA" id="ARBA00023015"/>
    </source>
</evidence>
<feature type="domain" description="Cyclic nucleotide-binding" evidence="4">
    <location>
        <begin position="20"/>
        <end position="66"/>
    </location>
</feature>
<dbReference type="SUPFAM" id="SSF51206">
    <property type="entry name" value="cAMP-binding domain-like"/>
    <property type="match status" value="1"/>
</dbReference>
<keyword evidence="3" id="KW-0804">Transcription</keyword>
<dbReference type="STRING" id="288004.AL038_15480"/>
<dbReference type="Gene3D" id="2.60.120.10">
    <property type="entry name" value="Jelly Rolls"/>
    <property type="match status" value="1"/>
</dbReference>
<reference evidence="7" key="1">
    <citation type="submission" date="2016-12" db="EMBL/GenBank/DDBJ databases">
        <title>Complete Genome Sequence of Beggiatoa leptomitiformis D-401.</title>
        <authorList>
            <person name="Fomenkov A."/>
            <person name="Vincze T."/>
            <person name="Grabovich M."/>
            <person name="Anton B.P."/>
            <person name="Dubinina G."/>
            <person name="Orlova M."/>
            <person name="Belousova E."/>
            <person name="Roberts R.J."/>
        </authorList>
    </citation>
    <scope>NUCLEOTIDE SEQUENCE [LARGE SCALE GENOMIC DNA]</scope>
    <source>
        <strain evidence="7">D-401</strain>
    </source>
</reference>
<dbReference type="PROSITE" id="PS51063">
    <property type="entry name" value="HTH_CRP_2"/>
    <property type="match status" value="1"/>
</dbReference>
<keyword evidence="7" id="KW-1185">Reference proteome</keyword>
<dbReference type="GO" id="GO:0003677">
    <property type="term" value="F:DNA binding"/>
    <property type="evidence" value="ECO:0007669"/>
    <property type="project" value="UniProtKB-KW"/>
</dbReference>